<organism evidence="2 3">
    <name type="scientific">Hydrogenophaga laconesensis</name>
    <dbReference type="NCBI Taxonomy" id="1805971"/>
    <lineage>
        <taxon>Bacteria</taxon>
        <taxon>Pseudomonadati</taxon>
        <taxon>Pseudomonadota</taxon>
        <taxon>Betaproteobacteria</taxon>
        <taxon>Burkholderiales</taxon>
        <taxon>Comamonadaceae</taxon>
        <taxon>Hydrogenophaga</taxon>
    </lineage>
</organism>
<name>A0ABU1VHG7_9BURK</name>
<reference evidence="2 3" key="1">
    <citation type="submission" date="2023-07" db="EMBL/GenBank/DDBJ databases">
        <title>Sorghum-associated microbial communities from plants grown in Nebraska, USA.</title>
        <authorList>
            <person name="Schachtman D."/>
        </authorList>
    </citation>
    <scope>NUCLEOTIDE SEQUENCE [LARGE SCALE GENOMIC DNA]</scope>
    <source>
        <strain evidence="2 3">BE240</strain>
    </source>
</reference>
<evidence type="ECO:0000256" key="1">
    <source>
        <dbReference type="SAM" id="SignalP"/>
    </source>
</evidence>
<protein>
    <recommendedName>
        <fullName evidence="4">Lipocalin-like domain-containing protein</fullName>
    </recommendedName>
</protein>
<keyword evidence="1" id="KW-0732">Signal</keyword>
<feature type="signal peptide" evidence="1">
    <location>
        <begin position="1"/>
        <end position="23"/>
    </location>
</feature>
<evidence type="ECO:0008006" key="4">
    <source>
        <dbReference type="Google" id="ProtNLM"/>
    </source>
</evidence>
<gene>
    <name evidence="2" type="ORF">J2X09_004683</name>
</gene>
<dbReference type="Proteomes" id="UP001265550">
    <property type="component" value="Unassembled WGS sequence"/>
</dbReference>
<sequence length="166" mass="17588">MTLRRHTLLCLCLTLLGTAPAHTQTPPAVPATVCDASGDIAPAQLYGLWQLALWPQDGSGNEATPASTGALLFERHPEYPGSVRGSLKRSTQGNDRQALVSGDVTQGEFNLDESADGVNMDAVWEGNVVPGGCGQELRGVRRSAEGRAAPADPPMNFVLKKVPGWR</sequence>
<evidence type="ECO:0000313" key="2">
    <source>
        <dbReference type="EMBL" id="MDR7096926.1"/>
    </source>
</evidence>
<accession>A0ABU1VHG7</accession>
<dbReference type="EMBL" id="JAVDWE010000017">
    <property type="protein sequence ID" value="MDR7096926.1"/>
    <property type="molecule type" value="Genomic_DNA"/>
</dbReference>
<evidence type="ECO:0000313" key="3">
    <source>
        <dbReference type="Proteomes" id="UP001265550"/>
    </source>
</evidence>
<keyword evidence="3" id="KW-1185">Reference proteome</keyword>
<proteinExistence type="predicted"/>
<comment type="caution">
    <text evidence="2">The sequence shown here is derived from an EMBL/GenBank/DDBJ whole genome shotgun (WGS) entry which is preliminary data.</text>
</comment>
<feature type="chain" id="PRO_5047100693" description="Lipocalin-like domain-containing protein" evidence="1">
    <location>
        <begin position="24"/>
        <end position="166"/>
    </location>
</feature>
<dbReference type="RefSeq" id="WP_204735217.1">
    <property type="nucleotide sequence ID" value="NZ_JAVDWE010000017.1"/>
</dbReference>